<dbReference type="NCBIfam" id="TIGR03083">
    <property type="entry name" value="maleylpyruvate isomerase family mycothiol-dependent enzyme"/>
    <property type="match status" value="1"/>
</dbReference>
<dbReference type="GO" id="GO:0005886">
    <property type="term" value="C:plasma membrane"/>
    <property type="evidence" value="ECO:0007669"/>
    <property type="project" value="TreeGrafter"/>
</dbReference>
<reference evidence="2 3" key="1">
    <citation type="submission" date="2019-01" db="EMBL/GenBank/DDBJ databases">
        <title>Nocardioides guangzhouensis sp. nov., an actinobacterium isolated from soil.</title>
        <authorList>
            <person name="Fu Y."/>
            <person name="Cai Y."/>
            <person name="Lin Z."/>
            <person name="Chen P."/>
        </authorList>
    </citation>
    <scope>NUCLEOTIDE SEQUENCE [LARGE SCALE GENOMIC DNA]</scope>
    <source>
        <strain evidence="2 3">NBRC 105384</strain>
    </source>
</reference>
<feature type="domain" description="Mycothiol-dependent maleylpyruvate isomerase metal-binding" evidence="1">
    <location>
        <begin position="11"/>
        <end position="132"/>
    </location>
</feature>
<dbReference type="InterPro" id="IPR017517">
    <property type="entry name" value="Maleyloyr_isom"/>
</dbReference>
<dbReference type="InterPro" id="IPR034660">
    <property type="entry name" value="DinB/YfiT-like"/>
</dbReference>
<dbReference type="Proteomes" id="UP000291189">
    <property type="component" value="Unassembled WGS sequence"/>
</dbReference>
<dbReference type="Pfam" id="PF11716">
    <property type="entry name" value="MDMPI_N"/>
    <property type="match status" value="1"/>
</dbReference>
<sequence>MSLSVDDCTSAIARYSTALGDAARGNLDARVEHCPEWSVADLVHHVTDVHWFWRTIAAETLDAPPEDDSHPPRAEDDRLVNVFEAGAREIVDVLAGADQSAACWTWYPSQQDVAFITRHQVQEAMVHAWDAANAAGRPLDLEPRLAADSIDEFLTTSLAEEDDARSGDFPPFEATICLRATDTGDAWTLTDGGVPGSLVMIRGGTEGVPTLTAPAGDLLLWIYQRRDAVPGDVPADVVDRFRRLSGTD</sequence>
<dbReference type="AlphaFoldDB" id="A0A4Q5IZI1"/>
<proteinExistence type="predicted"/>
<dbReference type="EMBL" id="SDPU01000023">
    <property type="protein sequence ID" value="RYU11464.1"/>
    <property type="molecule type" value="Genomic_DNA"/>
</dbReference>
<dbReference type="InterPro" id="IPR024344">
    <property type="entry name" value="MDMPI_metal-binding"/>
</dbReference>
<dbReference type="GO" id="GO:0046872">
    <property type="term" value="F:metal ion binding"/>
    <property type="evidence" value="ECO:0007669"/>
    <property type="project" value="InterPro"/>
</dbReference>
<keyword evidence="3" id="KW-1185">Reference proteome</keyword>
<protein>
    <submittedName>
        <fullName evidence="2">Maleylpyruvate isomerase family mycothiol-dependent enzyme</fullName>
    </submittedName>
</protein>
<organism evidence="2 3">
    <name type="scientific">Nocardioides iriomotensis</name>
    <dbReference type="NCBI Taxonomy" id="715784"/>
    <lineage>
        <taxon>Bacteria</taxon>
        <taxon>Bacillati</taxon>
        <taxon>Actinomycetota</taxon>
        <taxon>Actinomycetes</taxon>
        <taxon>Propionibacteriales</taxon>
        <taxon>Nocardioidaceae</taxon>
        <taxon>Nocardioides</taxon>
    </lineage>
</organism>
<dbReference type="PANTHER" id="PTHR40758:SF1">
    <property type="entry name" value="CONSERVED PROTEIN"/>
    <property type="match status" value="1"/>
</dbReference>
<comment type="caution">
    <text evidence="2">The sequence shown here is derived from an EMBL/GenBank/DDBJ whole genome shotgun (WGS) entry which is preliminary data.</text>
</comment>
<gene>
    <name evidence="2" type="ORF">ETU37_12880</name>
</gene>
<dbReference type="PANTHER" id="PTHR40758">
    <property type="entry name" value="CONSERVED PROTEIN"/>
    <property type="match status" value="1"/>
</dbReference>
<dbReference type="RefSeq" id="WP_129987739.1">
    <property type="nucleotide sequence ID" value="NZ_SDPU01000023.1"/>
</dbReference>
<evidence type="ECO:0000313" key="2">
    <source>
        <dbReference type="EMBL" id="RYU11464.1"/>
    </source>
</evidence>
<keyword evidence="2" id="KW-0413">Isomerase</keyword>
<dbReference type="SUPFAM" id="SSF109854">
    <property type="entry name" value="DinB/YfiT-like putative metalloenzymes"/>
    <property type="match status" value="1"/>
</dbReference>
<name>A0A4Q5IZI1_9ACTN</name>
<evidence type="ECO:0000313" key="3">
    <source>
        <dbReference type="Proteomes" id="UP000291189"/>
    </source>
</evidence>
<dbReference type="OrthoDB" id="3671213at2"/>
<accession>A0A4Q5IZI1</accession>
<keyword evidence="2" id="KW-0670">Pyruvate</keyword>
<dbReference type="GO" id="GO:0016853">
    <property type="term" value="F:isomerase activity"/>
    <property type="evidence" value="ECO:0007669"/>
    <property type="project" value="UniProtKB-KW"/>
</dbReference>
<evidence type="ECO:0000259" key="1">
    <source>
        <dbReference type="Pfam" id="PF11716"/>
    </source>
</evidence>